<dbReference type="NCBIfam" id="TIGR00639">
    <property type="entry name" value="PurN"/>
    <property type="match status" value="1"/>
</dbReference>
<dbReference type="HAMAP" id="MF_01930">
    <property type="entry name" value="PurN"/>
    <property type="match status" value="1"/>
</dbReference>
<proteinExistence type="inferred from homology"/>
<dbReference type="GO" id="GO:0004644">
    <property type="term" value="F:phosphoribosylglycinamide formyltransferase activity"/>
    <property type="evidence" value="ECO:0007669"/>
    <property type="project" value="UniProtKB-UniRule"/>
</dbReference>
<evidence type="ECO:0000256" key="4">
    <source>
        <dbReference type="HAMAP-Rule" id="MF_01930"/>
    </source>
</evidence>
<evidence type="ECO:0000259" key="5">
    <source>
        <dbReference type="Pfam" id="PF00551"/>
    </source>
</evidence>
<dbReference type="PANTHER" id="PTHR43369">
    <property type="entry name" value="PHOSPHORIBOSYLGLYCINAMIDE FORMYLTRANSFERASE"/>
    <property type="match status" value="1"/>
</dbReference>
<feature type="site" description="Raises pKa of active site His" evidence="4">
    <location>
        <position position="163"/>
    </location>
</feature>
<comment type="caution">
    <text evidence="6">The sequence shown here is derived from an EMBL/GenBank/DDBJ whole genome shotgun (WGS) entry which is preliminary data.</text>
</comment>
<keyword evidence="2 4" id="KW-0808">Transferase</keyword>
<dbReference type="InterPro" id="IPR004607">
    <property type="entry name" value="GART"/>
</dbReference>
<gene>
    <name evidence="4" type="primary">purN</name>
    <name evidence="6" type="ORF">COX35_01450</name>
</gene>
<evidence type="ECO:0000256" key="3">
    <source>
        <dbReference type="ARBA" id="ARBA00022755"/>
    </source>
</evidence>
<comment type="caution">
    <text evidence="4">Lacks conserved residue(s) required for the propagation of feature annotation.</text>
</comment>
<accession>A0A2G9YYI1</accession>
<evidence type="ECO:0000256" key="2">
    <source>
        <dbReference type="ARBA" id="ARBA00022679"/>
    </source>
</evidence>
<dbReference type="Gene3D" id="3.40.50.170">
    <property type="entry name" value="Formyl transferase, N-terminal domain"/>
    <property type="match status" value="1"/>
</dbReference>
<dbReference type="GO" id="GO:0006189">
    <property type="term" value="P:'de novo' IMP biosynthetic process"/>
    <property type="evidence" value="ECO:0007669"/>
    <property type="project" value="UniProtKB-UniRule"/>
</dbReference>
<evidence type="ECO:0000256" key="1">
    <source>
        <dbReference type="ARBA" id="ARBA00005054"/>
    </source>
</evidence>
<feature type="active site" description="Proton donor" evidence="4">
    <location>
        <position position="125"/>
    </location>
</feature>
<dbReference type="CDD" id="cd08645">
    <property type="entry name" value="FMT_core_GART"/>
    <property type="match status" value="1"/>
</dbReference>
<dbReference type="PANTHER" id="PTHR43369:SF2">
    <property type="entry name" value="PHOSPHORIBOSYLGLYCINAMIDE FORMYLTRANSFERASE"/>
    <property type="match status" value="1"/>
</dbReference>
<organism evidence="6 7">
    <name type="scientific">Candidatus Nealsonbacteria bacterium CG23_combo_of_CG06-09_8_20_14_all_37_18</name>
    <dbReference type="NCBI Taxonomy" id="1974720"/>
    <lineage>
        <taxon>Bacteria</taxon>
        <taxon>Candidatus Nealsoniibacteriota</taxon>
    </lineage>
</organism>
<reference evidence="6 7" key="1">
    <citation type="submission" date="2017-09" db="EMBL/GenBank/DDBJ databases">
        <title>Depth-based differentiation of microbial function through sediment-hosted aquifers and enrichment of novel symbionts in the deep terrestrial subsurface.</title>
        <authorList>
            <person name="Probst A.J."/>
            <person name="Ladd B."/>
            <person name="Jarett J.K."/>
            <person name="Geller-Mcgrath D.E."/>
            <person name="Sieber C.M."/>
            <person name="Emerson J.B."/>
            <person name="Anantharaman K."/>
            <person name="Thomas B.C."/>
            <person name="Malmstrom R."/>
            <person name="Stieglmeier M."/>
            <person name="Klingl A."/>
            <person name="Woyke T."/>
            <person name="Ryan C.M."/>
            <person name="Banfield J.F."/>
        </authorList>
    </citation>
    <scope>NUCLEOTIDE SEQUENCE [LARGE SCALE GENOMIC DNA]</scope>
    <source>
        <strain evidence="6">CG23_combo_of_CG06-09_8_20_14_all_37_18</strain>
    </source>
</reference>
<feature type="domain" description="Formyl transferase N-terminal" evidence="5">
    <location>
        <begin position="21"/>
        <end position="200"/>
    </location>
</feature>
<dbReference type="AlphaFoldDB" id="A0A2G9YYI1"/>
<dbReference type="EC" id="2.1.2.2" evidence="4"/>
<comment type="catalytic activity">
    <reaction evidence="4">
        <text>N(1)-(5-phospho-beta-D-ribosyl)glycinamide + (6R)-10-formyltetrahydrofolate = N(2)-formyl-N(1)-(5-phospho-beta-D-ribosyl)glycinamide + (6S)-5,6,7,8-tetrahydrofolate + H(+)</text>
        <dbReference type="Rhea" id="RHEA:15053"/>
        <dbReference type="ChEBI" id="CHEBI:15378"/>
        <dbReference type="ChEBI" id="CHEBI:57453"/>
        <dbReference type="ChEBI" id="CHEBI:143788"/>
        <dbReference type="ChEBI" id="CHEBI:147286"/>
        <dbReference type="ChEBI" id="CHEBI:195366"/>
        <dbReference type="EC" id="2.1.2.2"/>
    </reaction>
</comment>
<dbReference type="Pfam" id="PF00551">
    <property type="entry name" value="Formyl_trans_N"/>
    <property type="match status" value="1"/>
</dbReference>
<comment type="function">
    <text evidence="4">Catalyzes the transfer of a formyl group from 10-formyltetrahydrofolate to 5-phospho-ribosyl-glycinamide (GAR), producing 5-phospho-ribosyl-N-formylglycinamide (FGAR) and tetrahydrofolate.</text>
</comment>
<dbReference type="SUPFAM" id="SSF53328">
    <property type="entry name" value="Formyltransferase"/>
    <property type="match status" value="1"/>
</dbReference>
<evidence type="ECO:0000313" key="6">
    <source>
        <dbReference type="EMBL" id="PIP24296.1"/>
    </source>
</evidence>
<feature type="binding site" evidence="4">
    <location>
        <position position="123"/>
    </location>
    <ligand>
        <name>(6R)-10-formyltetrahydrofolate</name>
        <dbReference type="ChEBI" id="CHEBI:195366"/>
    </ligand>
</feature>
<evidence type="ECO:0000313" key="7">
    <source>
        <dbReference type="Proteomes" id="UP000229952"/>
    </source>
</evidence>
<dbReference type="Proteomes" id="UP000229952">
    <property type="component" value="Unassembled WGS sequence"/>
</dbReference>
<name>A0A2G9YYI1_9BACT</name>
<dbReference type="UniPathway" id="UPA00074">
    <property type="reaction ID" value="UER00126"/>
</dbReference>
<comment type="pathway">
    <text evidence="1 4">Purine metabolism; IMP biosynthesis via de novo pathway; N(2)-formyl-N(1)-(5-phospho-D-ribosyl)glycinamide from N(1)-(5-phospho-D-ribosyl)glycinamide (10-formyl THF route): step 1/1.</text>
</comment>
<feature type="binding site" evidence="4">
    <location>
        <position position="81"/>
    </location>
    <ligand>
        <name>(6R)-10-formyltetrahydrofolate</name>
        <dbReference type="ChEBI" id="CHEBI:195366"/>
    </ligand>
</feature>
<protein>
    <recommendedName>
        <fullName evidence="4">Phosphoribosylglycinamide formyltransferase</fullName>
        <ecNumber evidence="4">2.1.2.2</ecNumber>
    </recommendedName>
    <alternativeName>
        <fullName evidence="4">5'-phosphoribosylglycinamide transformylase</fullName>
    </alternativeName>
    <alternativeName>
        <fullName evidence="4">GAR transformylase</fullName>
        <shortName evidence="4">GART</shortName>
    </alternativeName>
</protein>
<dbReference type="InterPro" id="IPR002376">
    <property type="entry name" value="Formyl_transf_N"/>
</dbReference>
<keyword evidence="3 4" id="KW-0658">Purine biosynthesis</keyword>
<dbReference type="GO" id="GO:0005737">
    <property type="term" value="C:cytoplasm"/>
    <property type="evidence" value="ECO:0007669"/>
    <property type="project" value="TreeGrafter"/>
</dbReference>
<dbReference type="EMBL" id="PCRQ01000035">
    <property type="protein sequence ID" value="PIP24296.1"/>
    <property type="molecule type" value="Genomic_DNA"/>
</dbReference>
<dbReference type="InterPro" id="IPR036477">
    <property type="entry name" value="Formyl_transf_N_sf"/>
</dbReference>
<comment type="similarity">
    <text evidence="4">Belongs to the GART family.</text>
</comment>
<sequence>MKIRDLSKIERPREKLIAIGVVGSTNGSDLPAIVKSIKKGKLKGLARIAVIISDKKDSGILKKAKHYKIEHYYLDPKGMERTDYDKKIAEKLDKYNVQLIALIGYMRLFSSWFVKRYKNKIMNVHPSLLPSFPGIDRSVHKAVLDYGCKVSGCTLFFIAESKDTGPIIMQKAVPVYEDDSINTLRKRVQKAEQEIYPEAIKLYALGKLKIKT</sequence>